<dbReference type="EMBL" id="JAEPRD010000004">
    <property type="protein sequence ID" value="KAG2213020.1"/>
    <property type="molecule type" value="Genomic_DNA"/>
</dbReference>
<comment type="caution">
    <text evidence="3">The sequence shown here is derived from an EMBL/GenBank/DDBJ whole genome shotgun (WGS) entry which is preliminary data.</text>
</comment>
<accession>A0A8H7VA89</accession>
<dbReference type="AlphaFoldDB" id="A0A8H7VA89"/>
<name>A0A8H7VA89_9FUNG</name>
<evidence type="ECO:0000256" key="2">
    <source>
        <dbReference type="SAM" id="Phobius"/>
    </source>
</evidence>
<dbReference type="OrthoDB" id="10251809at2759"/>
<evidence type="ECO:0000256" key="1">
    <source>
        <dbReference type="SAM" id="MobiDB-lite"/>
    </source>
</evidence>
<keyword evidence="4" id="KW-1185">Reference proteome</keyword>
<dbReference type="InterPro" id="IPR015915">
    <property type="entry name" value="Kelch-typ_b-propeller"/>
</dbReference>
<protein>
    <recommendedName>
        <fullName evidence="5">Kelch repeat protein</fullName>
    </recommendedName>
</protein>
<evidence type="ECO:0000313" key="4">
    <source>
        <dbReference type="Proteomes" id="UP000603453"/>
    </source>
</evidence>
<dbReference type="SUPFAM" id="SSF117281">
    <property type="entry name" value="Kelch motif"/>
    <property type="match status" value="1"/>
</dbReference>
<dbReference type="CDD" id="cd12087">
    <property type="entry name" value="TM_EGFR-like"/>
    <property type="match status" value="1"/>
</dbReference>
<dbReference type="Proteomes" id="UP000603453">
    <property type="component" value="Unassembled WGS sequence"/>
</dbReference>
<dbReference type="InterPro" id="IPR037293">
    <property type="entry name" value="Gal_Oxidase_central_sf"/>
</dbReference>
<gene>
    <name evidence="3" type="ORF">INT47_011169</name>
</gene>
<keyword evidence="2" id="KW-0472">Membrane</keyword>
<proteinExistence type="predicted"/>
<feature type="transmembrane region" description="Helical" evidence="2">
    <location>
        <begin position="335"/>
        <end position="357"/>
    </location>
</feature>
<feature type="region of interest" description="Disordered" evidence="1">
    <location>
        <begin position="435"/>
        <end position="456"/>
    </location>
</feature>
<keyword evidence="2" id="KW-1133">Transmembrane helix</keyword>
<evidence type="ECO:0008006" key="5">
    <source>
        <dbReference type="Google" id="ProtNLM"/>
    </source>
</evidence>
<evidence type="ECO:0000313" key="3">
    <source>
        <dbReference type="EMBL" id="KAG2213020.1"/>
    </source>
</evidence>
<sequence>MDKDIDYLSMLDISSYTGSTAADLENKWVTVNTAQTDIGMNHRTNQQSMQLADGKTLLISGGYTVYTKPALKDQTIAFNAETLSWEAYPNYEEAPFGNRQIFRSSSVYVPGYGVGFYGGIETGYNDSWSYPPVSNLSGFQNPSIKRRNIGYTGLTFLDITNTLNPWSVYPIQNNKPYGFAYHQESIFDPKTNRIFYFGGTLNDGLDSTDPDISFASSITFDFAKGEWGNQLLNGQGPTPRFGHTATLFLPDYCHTLDLETYQWNQQNISAPVDVELVRSQHSVDKTMKATLSLLILNVTDPLNITLNEKYEKLAEIPESSQEIHGIKPDSQGKTIGIAVGVTVAGLIAIGCIIFWIIRKRKLSKKKEEYMMEVNWDEIEQKYTGNNLQPVGYSPHSDESNTLTNEILVPDVVSPILIAQKDSKLQRPDVIEKAESFSSTNRDQTIEKPDGSLLFYS</sequence>
<dbReference type="Gene3D" id="2.130.10.80">
    <property type="entry name" value="Galactose oxidase/kelch, beta-propeller"/>
    <property type="match status" value="1"/>
</dbReference>
<organism evidence="3 4">
    <name type="scientific">Mucor saturninus</name>
    <dbReference type="NCBI Taxonomy" id="64648"/>
    <lineage>
        <taxon>Eukaryota</taxon>
        <taxon>Fungi</taxon>
        <taxon>Fungi incertae sedis</taxon>
        <taxon>Mucoromycota</taxon>
        <taxon>Mucoromycotina</taxon>
        <taxon>Mucoromycetes</taxon>
        <taxon>Mucorales</taxon>
        <taxon>Mucorineae</taxon>
        <taxon>Mucoraceae</taxon>
        <taxon>Mucor</taxon>
    </lineage>
</organism>
<reference evidence="3" key="1">
    <citation type="submission" date="2020-12" db="EMBL/GenBank/DDBJ databases">
        <title>Metabolic potential, ecology and presence of endohyphal bacteria is reflected in genomic diversity of Mucoromycotina.</title>
        <authorList>
            <person name="Muszewska A."/>
            <person name="Okrasinska A."/>
            <person name="Steczkiewicz K."/>
            <person name="Drgas O."/>
            <person name="Orlowska M."/>
            <person name="Perlinska-Lenart U."/>
            <person name="Aleksandrzak-Piekarczyk T."/>
            <person name="Szatraj K."/>
            <person name="Zielenkiewicz U."/>
            <person name="Pilsyk S."/>
            <person name="Malc E."/>
            <person name="Mieczkowski P."/>
            <person name="Kruszewska J.S."/>
            <person name="Biernat P."/>
            <person name="Pawlowska J."/>
        </authorList>
    </citation>
    <scope>NUCLEOTIDE SEQUENCE</scope>
    <source>
        <strain evidence="3">WA0000017839</strain>
    </source>
</reference>
<keyword evidence="2" id="KW-0812">Transmembrane</keyword>